<dbReference type="RefSeq" id="WP_184798045.1">
    <property type="nucleotide sequence ID" value="NZ_JACHMY010000001.1"/>
</dbReference>
<evidence type="ECO:0000313" key="1">
    <source>
        <dbReference type="EMBL" id="MBB5837772.1"/>
    </source>
</evidence>
<organism evidence="1 2">
    <name type="scientific">Kribbella italica</name>
    <dbReference type="NCBI Taxonomy" id="1540520"/>
    <lineage>
        <taxon>Bacteria</taxon>
        <taxon>Bacillati</taxon>
        <taxon>Actinomycetota</taxon>
        <taxon>Actinomycetes</taxon>
        <taxon>Propionibacteriales</taxon>
        <taxon>Kribbellaceae</taxon>
        <taxon>Kribbella</taxon>
    </lineage>
</organism>
<comment type="caution">
    <text evidence="1">The sequence shown here is derived from an EMBL/GenBank/DDBJ whole genome shotgun (WGS) entry which is preliminary data.</text>
</comment>
<proteinExistence type="predicted"/>
<dbReference type="Gene3D" id="3.30.460.10">
    <property type="entry name" value="Beta Polymerase, domain 2"/>
    <property type="match status" value="1"/>
</dbReference>
<sequence>MTAAEWRLRAVRPMLTAYAGTPGVDAAMVGGSTARGDADRWSDVEVGVFWSRPPSIQERRAIVAAADVRVVNEHGPPWHDHISLGAKSPDGLMVEVEHTLTSAVEQTLDEVLHDHKPDGPALGLLQGIVDGRELTGVRTDVVRRWQARAADYPRGLAIAVVESNGAIEKFWRLRMLTERENPLLLARESVRISNQLLNVLHALNGKYCGHVLAFKRLDTMERHLTIAPPHLAKRLRQVFATHDTEVLRSLVEETFDLLEIHLPEVNLERLRTTFRSERTPLEELPSDG</sequence>
<dbReference type="EMBL" id="JACHMY010000001">
    <property type="protein sequence ID" value="MBB5837772.1"/>
    <property type="molecule type" value="Genomic_DNA"/>
</dbReference>
<dbReference type="Proteomes" id="UP000549971">
    <property type="component" value="Unassembled WGS sequence"/>
</dbReference>
<keyword evidence="2" id="KW-1185">Reference proteome</keyword>
<protein>
    <recommendedName>
        <fullName evidence="3">Nucleotidyltransferase domain-containing protein</fullName>
    </recommendedName>
</protein>
<dbReference type="SUPFAM" id="SSF81301">
    <property type="entry name" value="Nucleotidyltransferase"/>
    <property type="match status" value="1"/>
</dbReference>
<dbReference type="CDD" id="cd05403">
    <property type="entry name" value="NT_KNTase_like"/>
    <property type="match status" value="1"/>
</dbReference>
<reference evidence="1 2" key="1">
    <citation type="submission" date="2020-08" db="EMBL/GenBank/DDBJ databases">
        <title>Sequencing the genomes of 1000 actinobacteria strains.</title>
        <authorList>
            <person name="Klenk H.-P."/>
        </authorList>
    </citation>
    <scope>NUCLEOTIDE SEQUENCE [LARGE SCALE GENOMIC DNA]</scope>
    <source>
        <strain evidence="1 2">DSM 28967</strain>
    </source>
</reference>
<gene>
    <name evidence="1" type="ORF">HDA39_004506</name>
</gene>
<evidence type="ECO:0008006" key="3">
    <source>
        <dbReference type="Google" id="ProtNLM"/>
    </source>
</evidence>
<dbReference type="AlphaFoldDB" id="A0A7W9J8W9"/>
<name>A0A7W9J8W9_9ACTN</name>
<evidence type="ECO:0000313" key="2">
    <source>
        <dbReference type="Proteomes" id="UP000549971"/>
    </source>
</evidence>
<accession>A0A7W9J8W9</accession>
<dbReference type="InterPro" id="IPR043519">
    <property type="entry name" value="NT_sf"/>
</dbReference>